<dbReference type="AlphaFoldDB" id="A0A2M8AFR9"/>
<evidence type="ECO:0000256" key="4">
    <source>
        <dbReference type="NCBIfam" id="TIGR00168"/>
    </source>
</evidence>
<evidence type="ECO:0000313" key="8">
    <source>
        <dbReference type="Proteomes" id="UP000230611"/>
    </source>
</evidence>
<comment type="similarity">
    <text evidence="1">Belongs to the IF-3 family.</text>
</comment>
<dbReference type="GO" id="GO:0005737">
    <property type="term" value="C:cytoplasm"/>
    <property type="evidence" value="ECO:0007669"/>
    <property type="project" value="UniProtKB-ARBA"/>
</dbReference>
<dbReference type="InterPro" id="IPR036788">
    <property type="entry name" value="T_IF-3_C_sf"/>
</dbReference>
<name>A0A2M8AFR9_9BACT</name>
<dbReference type="InterPro" id="IPR019814">
    <property type="entry name" value="Translation_initiation_fac_3_N"/>
</dbReference>
<reference evidence="8" key="1">
    <citation type="submission" date="2017-09" db="EMBL/GenBank/DDBJ databases">
        <title>Depth-based differentiation of microbial function through sediment-hosted aquifers and enrichment of novel symbionts in the deep terrestrial subsurface.</title>
        <authorList>
            <person name="Probst A.J."/>
            <person name="Ladd B."/>
            <person name="Jarett J.K."/>
            <person name="Geller-Mcgrath D.E."/>
            <person name="Sieber C.M.K."/>
            <person name="Emerson J.B."/>
            <person name="Anantharaman K."/>
            <person name="Thomas B.C."/>
            <person name="Malmstrom R."/>
            <person name="Stieglmeier M."/>
            <person name="Klingl A."/>
            <person name="Woyke T."/>
            <person name="Ryan C.M."/>
            <person name="Banfield J.F."/>
        </authorList>
    </citation>
    <scope>NUCLEOTIDE SEQUENCE [LARGE SCALE GENOMIC DNA]</scope>
</reference>
<dbReference type="GO" id="GO:0043022">
    <property type="term" value="F:ribosome binding"/>
    <property type="evidence" value="ECO:0007669"/>
    <property type="project" value="TreeGrafter"/>
</dbReference>
<evidence type="ECO:0000259" key="6">
    <source>
        <dbReference type="Pfam" id="PF05198"/>
    </source>
</evidence>
<dbReference type="EMBL" id="PFUO01000103">
    <property type="protein sequence ID" value="PJB16409.1"/>
    <property type="molecule type" value="Genomic_DNA"/>
</dbReference>
<dbReference type="NCBIfam" id="TIGR00168">
    <property type="entry name" value="infC"/>
    <property type="match status" value="1"/>
</dbReference>
<keyword evidence="3" id="KW-0648">Protein biosynthesis</keyword>
<dbReference type="SUPFAM" id="SSF54364">
    <property type="entry name" value="Translation initiation factor IF3, N-terminal domain"/>
    <property type="match status" value="1"/>
</dbReference>
<evidence type="ECO:0000313" key="7">
    <source>
        <dbReference type="EMBL" id="PJB16409.1"/>
    </source>
</evidence>
<comment type="caution">
    <text evidence="7">The sequence shown here is derived from an EMBL/GenBank/DDBJ whole genome shotgun (WGS) entry which is preliminary data.</text>
</comment>
<accession>A0A2M8AFR9</accession>
<feature type="domain" description="Translation initiation factor 3 C-terminal" evidence="5">
    <location>
        <begin position="95"/>
        <end position="170"/>
    </location>
</feature>
<gene>
    <name evidence="7" type="ORF">CO116_02210</name>
</gene>
<proteinExistence type="inferred from homology"/>
<dbReference type="GO" id="GO:0032790">
    <property type="term" value="P:ribosome disassembly"/>
    <property type="evidence" value="ECO:0007669"/>
    <property type="project" value="TreeGrafter"/>
</dbReference>
<dbReference type="InterPro" id="IPR001288">
    <property type="entry name" value="Translation_initiation_fac_3"/>
</dbReference>
<dbReference type="Pfam" id="PF05198">
    <property type="entry name" value="IF3_N"/>
    <property type="match status" value="1"/>
</dbReference>
<dbReference type="InterPro" id="IPR019815">
    <property type="entry name" value="Translation_initiation_fac_3_C"/>
</dbReference>
<sequence>MRRVYHRPRPDNQKKRFLVNQQIKYPLVSLVNAAGESLGAVATSRALALAEEVGLDLVEVNPKANPPVVKIMDYGQFKYKKEKESQRQKVKQKKVDLKGIRISVRISQHDFAFRLDQAKKFLAKGHKLKIELILKGRERQHPRKADEVINKFIDMLRQDQSLNIEVEPGLTKQGGRFSIILINKQ</sequence>
<evidence type="ECO:0000259" key="5">
    <source>
        <dbReference type="Pfam" id="PF00707"/>
    </source>
</evidence>
<dbReference type="GO" id="GO:0003743">
    <property type="term" value="F:translation initiation factor activity"/>
    <property type="evidence" value="ECO:0007669"/>
    <property type="project" value="UniProtKB-UniRule"/>
</dbReference>
<dbReference type="Gene3D" id="3.10.20.80">
    <property type="entry name" value="Translation initiation factor 3 (IF-3), N-terminal domain"/>
    <property type="match status" value="1"/>
</dbReference>
<dbReference type="Pfam" id="PF00707">
    <property type="entry name" value="IF3_C"/>
    <property type="match status" value="1"/>
</dbReference>
<dbReference type="Proteomes" id="UP000230611">
    <property type="component" value="Unassembled WGS sequence"/>
</dbReference>
<keyword evidence="2 7" id="KW-0396">Initiation factor</keyword>
<organism evidence="7 8">
    <name type="scientific">Candidatus Falkowbacteria bacterium CG_4_9_14_3_um_filter_38_19</name>
    <dbReference type="NCBI Taxonomy" id="1974559"/>
    <lineage>
        <taxon>Bacteria</taxon>
        <taxon>Candidatus Falkowiibacteriota</taxon>
    </lineage>
</organism>
<evidence type="ECO:0000256" key="1">
    <source>
        <dbReference type="ARBA" id="ARBA00005439"/>
    </source>
</evidence>
<feature type="domain" description="Translation initiation factor 3 N-terminal" evidence="6">
    <location>
        <begin position="19"/>
        <end position="86"/>
    </location>
</feature>
<protein>
    <recommendedName>
        <fullName evidence="4">Translation initiation factor IF-3</fullName>
    </recommendedName>
</protein>
<dbReference type="PANTHER" id="PTHR10938">
    <property type="entry name" value="TRANSLATION INITIATION FACTOR IF-3"/>
    <property type="match status" value="1"/>
</dbReference>
<dbReference type="PANTHER" id="PTHR10938:SF0">
    <property type="entry name" value="TRANSLATION INITIATION FACTOR IF-3, MITOCHONDRIAL"/>
    <property type="match status" value="1"/>
</dbReference>
<dbReference type="InterPro" id="IPR036787">
    <property type="entry name" value="T_IF-3_N_sf"/>
</dbReference>
<dbReference type="SUPFAM" id="SSF55200">
    <property type="entry name" value="Translation initiation factor IF3, C-terminal domain"/>
    <property type="match status" value="1"/>
</dbReference>
<evidence type="ECO:0000256" key="2">
    <source>
        <dbReference type="ARBA" id="ARBA00022540"/>
    </source>
</evidence>
<evidence type="ECO:0000256" key="3">
    <source>
        <dbReference type="ARBA" id="ARBA00022917"/>
    </source>
</evidence>
<dbReference type="Gene3D" id="3.30.110.10">
    <property type="entry name" value="Translation initiation factor 3 (IF-3), C-terminal domain"/>
    <property type="match status" value="1"/>
</dbReference>